<evidence type="ECO:0000313" key="2">
    <source>
        <dbReference type="EMBL" id="TEB25883.1"/>
    </source>
</evidence>
<accession>A0A4Y7SVJ3</accession>
<dbReference type="PANTHER" id="PTHR19959">
    <property type="entry name" value="KINESIN LIGHT CHAIN"/>
    <property type="match status" value="1"/>
</dbReference>
<comment type="caution">
    <text evidence="2">The sequence shown here is derived from an EMBL/GenBank/DDBJ whole genome shotgun (WGS) entry which is preliminary data.</text>
</comment>
<dbReference type="Pfam" id="PF12770">
    <property type="entry name" value="CHAT"/>
    <property type="match status" value="1"/>
</dbReference>
<dbReference type="OrthoDB" id="9991317at2759"/>
<evidence type="ECO:0000259" key="1">
    <source>
        <dbReference type="Pfam" id="PF12770"/>
    </source>
</evidence>
<dbReference type="STRING" id="71717.A0A4Y7SVJ3"/>
<dbReference type="InterPro" id="IPR024983">
    <property type="entry name" value="CHAT_dom"/>
</dbReference>
<feature type="domain" description="CHAT" evidence="1">
    <location>
        <begin position="811"/>
        <end position="1105"/>
    </location>
</feature>
<keyword evidence="3" id="KW-1185">Reference proteome</keyword>
<dbReference type="EMBL" id="QPFP01000053">
    <property type="protein sequence ID" value="TEB25883.1"/>
    <property type="molecule type" value="Genomic_DNA"/>
</dbReference>
<proteinExistence type="predicted"/>
<dbReference type="AlphaFoldDB" id="A0A4Y7SVJ3"/>
<sequence length="1106" mass="122037">MSIPFHLNDTKSERPNSDSAGKGVYHWVLEAAMLSLMLGKDGADRSDNLPPDAGPLRWTLHSTFELPPGIRGIRFVIKRNGGEAIEIVSPDYASLAKDSTNLLDHEWEMAIPGDMVQLQLAAILDEGVESPHHHDHENDGSCTALAFIQEPLKCWETLYDRFQRTGNLNEISEAISILHRVVETTPADDMNFATMLNNLASSFLSRFEHTGDLGDLAEAISLQTRAVDLTPAGDEDLPSRLSNLGNSLGCRYQSTGDLSDISRAISFQMQGVYLTPEGHMHGPSEFNNLGRSYNIRFERTGNLSDLANAISAQMNAVQLTPEGHADLPSRLMNLGGSFTCRFERTGDLEDISEAISLRTRAVHLTPEGHADLPRRLHEPWRDIAEAISLQTCAVHLTPEGHADLPRRLMNLGGSFTRRFERTGNLEDISAAISLQTHAVHLTPEGHADLPNILTNLATSFLSRFQSLNNDSDLSEAIARQTRAIELTPESHASLPYYLTSLGVLLRRQFQRFGNLSDISTALARQKQAVDVSSKGHAQLPGFHTNLGTSFMMRFGHTHDPVDAENGISNLVQALQLTPDMHAELLPTYMNLASAWFQYFTLSHRSDHLDASISNCKSAVTCTSGSPRTKLKGAIRWAGLLNDFYPCSTSVLTAFGTALDLLTSIAGLEQTVQHRFTMASHEAEALKHSQLASERDRILGHIRAIPGFETFLQPLRCTAILSHLPPSGPVVVLNVHEDRCDAIALRDGSDEVLHIPLPSFTLQKAKWYQRMLTAQLKEHQRRIQDVEQTSELSWGRAAGPYNAKARDVHGVLEGLWRGVVRPTLDALGFLRRDEDPVNALPRIWWCPTGPLSFLPLHAAGVYKGVQVENVADYVVSSYTPSVAALTQRVENDAPIDDRVSRLFLTSQPTAPGAPRILGTMKEVSAIHTKAQELQIRALNLSGDAITPKECLERMEEYSSIHLACHGIQETLNPLRSRFLFHKGGLDLNSVMQKNLPNADLAYLSACQTSAGQESLPDEAVHLAAGMLAAGYRRVVSTMWEIGDESASQVASDFYQYLWSRRPEGSGSRFDGTLSAHALHYATQQLRDRLGNTNASLLAWIPFVHYGY</sequence>
<dbReference type="Proteomes" id="UP000298030">
    <property type="component" value="Unassembled WGS sequence"/>
</dbReference>
<gene>
    <name evidence="2" type="ORF">FA13DRAFT_1713728</name>
</gene>
<name>A0A4Y7SVJ3_COPMI</name>
<reference evidence="2 3" key="1">
    <citation type="journal article" date="2019" name="Nat. Ecol. Evol.">
        <title>Megaphylogeny resolves global patterns of mushroom evolution.</title>
        <authorList>
            <person name="Varga T."/>
            <person name="Krizsan K."/>
            <person name="Foldi C."/>
            <person name="Dima B."/>
            <person name="Sanchez-Garcia M."/>
            <person name="Sanchez-Ramirez S."/>
            <person name="Szollosi G.J."/>
            <person name="Szarkandi J.G."/>
            <person name="Papp V."/>
            <person name="Albert L."/>
            <person name="Andreopoulos W."/>
            <person name="Angelini C."/>
            <person name="Antonin V."/>
            <person name="Barry K.W."/>
            <person name="Bougher N.L."/>
            <person name="Buchanan P."/>
            <person name="Buyck B."/>
            <person name="Bense V."/>
            <person name="Catcheside P."/>
            <person name="Chovatia M."/>
            <person name="Cooper J."/>
            <person name="Damon W."/>
            <person name="Desjardin D."/>
            <person name="Finy P."/>
            <person name="Geml J."/>
            <person name="Haridas S."/>
            <person name="Hughes K."/>
            <person name="Justo A."/>
            <person name="Karasinski D."/>
            <person name="Kautmanova I."/>
            <person name="Kiss B."/>
            <person name="Kocsube S."/>
            <person name="Kotiranta H."/>
            <person name="LaButti K.M."/>
            <person name="Lechner B.E."/>
            <person name="Liimatainen K."/>
            <person name="Lipzen A."/>
            <person name="Lukacs Z."/>
            <person name="Mihaltcheva S."/>
            <person name="Morgado L.N."/>
            <person name="Niskanen T."/>
            <person name="Noordeloos M.E."/>
            <person name="Ohm R.A."/>
            <person name="Ortiz-Santana B."/>
            <person name="Ovrebo C."/>
            <person name="Racz N."/>
            <person name="Riley R."/>
            <person name="Savchenko A."/>
            <person name="Shiryaev A."/>
            <person name="Soop K."/>
            <person name="Spirin V."/>
            <person name="Szebenyi C."/>
            <person name="Tomsovsky M."/>
            <person name="Tulloss R.E."/>
            <person name="Uehling J."/>
            <person name="Grigoriev I.V."/>
            <person name="Vagvolgyi C."/>
            <person name="Papp T."/>
            <person name="Martin F.M."/>
            <person name="Miettinen O."/>
            <person name="Hibbett D.S."/>
            <person name="Nagy L.G."/>
        </authorList>
    </citation>
    <scope>NUCLEOTIDE SEQUENCE [LARGE SCALE GENOMIC DNA]</scope>
    <source>
        <strain evidence="2 3">FP101781</strain>
    </source>
</reference>
<evidence type="ECO:0000313" key="3">
    <source>
        <dbReference type="Proteomes" id="UP000298030"/>
    </source>
</evidence>
<organism evidence="2 3">
    <name type="scientific">Coprinellus micaceus</name>
    <name type="common">Glistening ink-cap mushroom</name>
    <name type="synonym">Coprinus micaceus</name>
    <dbReference type="NCBI Taxonomy" id="71717"/>
    <lineage>
        <taxon>Eukaryota</taxon>
        <taxon>Fungi</taxon>
        <taxon>Dikarya</taxon>
        <taxon>Basidiomycota</taxon>
        <taxon>Agaricomycotina</taxon>
        <taxon>Agaricomycetes</taxon>
        <taxon>Agaricomycetidae</taxon>
        <taxon>Agaricales</taxon>
        <taxon>Agaricineae</taxon>
        <taxon>Psathyrellaceae</taxon>
        <taxon>Coprinellus</taxon>
    </lineage>
</organism>
<dbReference type="InterPro" id="IPR011990">
    <property type="entry name" value="TPR-like_helical_dom_sf"/>
</dbReference>
<dbReference type="Gene3D" id="1.25.40.10">
    <property type="entry name" value="Tetratricopeptide repeat domain"/>
    <property type="match status" value="2"/>
</dbReference>
<dbReference type="PANTHER" id="PTHR19959:SF119">
    <property type="entry name" value="FUNGAL LIPASE-LIKE DOMAIN-CONTAINING PROTEIN"/>
    <property type="match status" value="1"/>
</dbReference>
<protein>
    <recommendedName>
        <fullName evidence="1">CHAT domain-containing protein</fullName>
    </recommendedName>
</protein>